<evidence type="ECO:0000256" key="1">
    <source>
        <dbReference type="SAM" id="MobiDB-lite"/>
    </source>
</evidence>
<feature type="compositionally biased region" description="Basic residues" evidence="1">
    <location>
        <begin position="75"/>
        <end position="87"/>
    </location>
</feature>
<name>A0A7W8B5Y1_STRST</name>
<dbReference type="AlphaFoldDB" id="A0A7W8B5Y1"/>
<dbReference type="EMBL" id="JACHJD010000028">
    <property type="protein sequence ID" value="MBB5109432.1"/>
    <property type="molecule type" value="Genomic_DNA"/>
</dbReference>
<evidence type="ECO:0000313" key="3">
    <source>
        <dbReference type="Proteomes" id="UP000549009"/>
    </source>
</evidence>
<reference evidence="2 3" key="1">
    <citation type="submission" date="2020-08" db="EMBL/GenBank/DDBJ databases">
        <title>Genomic Encyclopedia of Type Strains, Phase III (KMG-III): the genomes of soil and plant-associated and newly described type strains.</title>
        <authorList>
            <person name="Whitman W."/>
        </authorList>
    </citation>
    <scope>NUCLEOTIDE SEQUENCE [LARGE SCALE GENOMIC DNA]</scope>
    <source>
        <strain evidence="2 3">CECT 3146</strain>
    </source>
</reference>
<comment type="caution">
    <text evidence="2">The sequence shown here is derived from an EMBL/GenBank/DDBJ whole genome shotgun (WGS) entry which is preliminary data.</text>
</comment>
<keyword evidence="3" id="KW-1185">Reference proteome</keyword>
<accession>A0A7W8B5Y1</accession>
<proteinExistence type="predicted"/>
<feature type="compositionally biased region" description="Polar residues" evidence="1">
    <location>
        <begin position="46"/>
        <end position="60"/>
    </location>
</feature>
<protein>
    <submittedName>
        <fullName evidence="2">Uncharacterized protein</fullName>
    </submittedName>
</protein>
<gene>
    <name evidence="2" type="ORF">FHS40_008560</name>
</gene>
<sequence length="305" mass="31984">MGQQLQSSMAQSALRCRYRSPDFHRYHRYALPEIFGIHQDRLSPGASPSLTDCAGASTNHPAKGFHEPPPAHSQQPRHRHQRGRTHRAVSAASASDTLSGAERTAAVIEKATGTVDIAPVAASGTTIPQRSTGDAKTAAAPGAVQAPVKARGRVAGFSTGRLAAHRPSCPVAVSVAEAAERRLRALGRWGLPGTGAGGRRSASVEQARGERRRQVDVSYAAAHRVRATVRPEWWLLCCFVLSCGPRHTRTAFPAPAAGSRLAAGAEPGHRAVVSAQGAPAVEGATLARRRVPKGVSPPGATPTHI</sequence>
<feature type="region of interest" description="Disordered" evidence="1">
    <location>
        <begin position="46"/>
        <end position="100"/>
    </location>
</feature>
<organism evidence="2 3">
    <name type="scientific">Streptomyces spectabilis</name>
    <dbReference type="NCBI Taxonomy" id="68270"/>
    <lineage>
        <taxon>Bacteria</taxon>
        <taxon>Bacillati</taxon>
        <taxon>Actinomycetota</taxon>
        <taxon>Actinomycetes</taxon>
        <taxon>Kitasatosporales</taxon>
        <taxon>Streptomycetaceae</taxon>
        <taxon>Streptomyces</taxon>
    </lineage>
</organism>
<evidence type="ECO:0000313" key="2">
    <source>
        <dbReference type="EMBL" id="MBB5109432.1"/>
    </source>
</evidence>
<dbReference type="Proteomes" id="UP000549009">
    <property type="component" value="Unassembled WGS sequence"/>
</dbReference>